<dbReference type="OrthoDB" id="5871302at2759"/>
<protein>
    <submittedName>
        <fullName evidence="2">Uncharacterized protein</fullName>
    </submittedName>
</protein>
<dbReference type="Proteomes" id="UP000055024">
    <property type="component" value="Unassembled WGS sequence"/>
</dbReference>
<reference evidence="2 3" key="1">
    <citation type="submission" date="2015-01" db="EMBL/GenBank/DDBJ databases">
        <title>Evolution of Trichinella species and genotypes.</title>
        <authorList>
            <person name="Korhonen P.K."/>
            <person name="Edoardo P."/>
            <person name="Giuseppe L.R."/>
            <person name="Gasser R.B."/>
        </authorList>
    </citation>
    <scope>NUCLEOTIDE SEQUENCE [LARGE SCALE GENOMIC DNA]</scope>
    <source>
        <strain evidence="2">ISS1029</strain>
    </source>
</reference>
<dbReference type="AlphaFoldDB" id="A0A0V1GVI5"/>
<accession>A0A0V1GVI5</accession>
<sequence>MEKLSRITAYCQALLDEEELRTTLCEVHACLNARPLTFVGEESHDHHPLSLFQLLTDRTYVDFLAVEVRDPE</sequence>
<dbReference type="EMBL" id="JYDP01000247">
    <property type="protein sequence ID" value="KRZ02018.1"/>
    <property type="molecule type" value="Genomic_DNA"/>
</dbReference>
<comment type="caution">
    <text evidence="2">The sequence shown here is derived from an EMBL/GenBank/DDBJ whole genome shotgun (WGS) entry which is preliminary data.</text>
</comment>
<evidence type="ECO:0000313" key="3">
    <source>
        <dbReference type="Proteomes" id="UP000055024"/>
    </source>
</evidence>
<organism evidence="2 3">
    <name type="scientific">Trichinella zimbabwensis</name>
    <dbReference type="NCBI Taxonomy" id="268475"/>
    <lineage>
        <taxon>Eukaryota</taxon>
        <taxon>Metazoa</taxon>
        <taxon>Ecdysozoa</taxon>
        <taxon>Nematoda</taxon>
        <taxon>Enoplea</taxon>
        <taxon>Dorylaimia</taxon>
        <taxon>Trichinellida</taxon>
        <taxon>Trichinellidae</taxon>
        <taxon>Trichinella</taxon>
    </lineage>
</organism>
<name>A0A0V1GVI5_9BILA</name>
<dbReference type="EMBL" id="JYDP01000247">
    <property type="protein sequence ID" value="KRZ02026.1"/>
    <property type="molecule type" value="Genomic_DNA"/>
</dbReference>
<gene>
    <name evidence="2" type="ORF">T11_9541</name>
    <name evidence="1" type="ORF">T11_9884</name>
</gene>
<proteinExistence type="predicted"/>
<evidence type="ECO:0000313" key="1">
    <source>
        <dbReference type="EMBL" id="KRZ02018.1"/>
    </source>
</evidence>
<keyword evidence="3" id="KW-1185">Reference proteome</keyword>
<evidence type="ECO:0000313" key="2">
    <source>
        <dbReference type="EMBL" id="KRZ02026.1"/>
    </source>
</evidence>